<proteinExistence type="predicted"/>
<keyword evidence="3" id="KW-1185">Reference proteome</keyword>
<comment type="caution">
    <text evidence="2">The sequence shown here is derived from an EMBL/GenBank/DDBJ whole genome shotgun (WGS) entry which is preliminary data.</text>
</comment>
<dbReference type="InterPro" id="IPR036875">
    <property type="entry name" value="Znf_CCHC_sf"/>
</dbReference>
<sequence length="243" mass="27880">MIKEGKVKKNKGKNFNGKPQDGKGKRKKAPQNPPPKKKEKVAKDDTCFESGVVGHWKRNCPKYLAGLKNKKFEEGPSGISIFMIEMGLFTFSFNTWVFDTICGTHIFNSLQGFRKSRELKIDEMVLYVGNGAWVAVQAIGNFDLHSPFVSHLRKSGFDFQFVDDNIHSLLDGIFYFKARPINGIYELKLDDTSNNMPLYHVNTKIHKQDLNQTYLWNCHLGHINKKRLSQLQKSRLLGENDIE</sequence>
<dbReference type="Gene3D" id="4.10.60.10">
    <property type="entry name" value="Zinc finger, CCHC-type"/>
    <property type="match status" value="1"/>
</dbReference>
<dbReference type="SUPFAM" id="SSF57756">
    <property type="entry name" value="Retrovirus zinc finger-like domains"/>
    <property type="match status" value="1"/>
</dbReference>
<dbReference type="GO" id="GO:0008270">
    <property type="term" value="F:zinc ion binding"/>
    <property type="evidence" value="ECO:0007669"/>
    <property type="project" value="InterPro"/>
</dbReference>
<feature type="compositionally biased region" description="Basic residues" evidence="1">
    <location>
        <begin position="24"/>
        <end position="40"/>
    </location>
</feature>
<evidence type="ECO:0000313" key="3">
    <source>
        <dbReference type="Proteomes" id="UP000235145"/>
    </source>
</evidence>
<dbReference type="EMBL" id="NBSK02000004">
    <property type="protein sequence ID" value="KAJ0210600.1"/>
    <property type="molecule type" value="Genomic_DNA"/>
</dbReference>
<dbReference type="AlphaFoldDB" id="A0A9R1VTJ8"/>
<dbReference type="Proteomes" id="UP000235145">
    <property type="component" value="Unassembled WGS sequence"/>
</dbReference>
<name>A0A9R1VTJ8_LACSA</name>
<evidence type="ECO:0008006" key="4">
    <source>
        <dbReference type="Google" id="ProtNLM"/>
    </source>
</evidence>
<gene>
    <name evidence="2" type="ORF">LSAT_V11C400172590</name>
</gene>
<feature type="region of interest" description="Disordered" evidence="1">
    <location>
        <begin position="1"/>
        <end position="43"/>
    </location>
</feature>
<protein>
    <recommendedName>
        <fullName evidence="4">GAG-pre-integrase domain-containing protein</fullName>
    </recommendedName>
</protein>
<organism evidence="2 3">
    <name type="scientific">Lactuca sativa</name>
    <name type="common">Garden lettuce</name>
    <dbReference type="NCBI Taxonomy" id="4236"/>
    <lineage>
        <taxon>Eukaryota</taxon>
        <taxon>Viridiplantae</taxon>
        <taxon>Streptophyta</taxon>
        <taxon>Embryophyta</taxon>
        <taxon>Tracheophyta</taxon>
        <taxon>Spermatophyta</taxon>
        <taxon>Magnoliopsida</taxon>
        <taxon>eudicotyledons</taxon>
        <taxon>Gunneridae</taxon>
        <taxon>Pentapetalae</taxon>
        <taxon>asterids</taxon>
        <taxon>campanulids</taxon>
        <taxon>Asterales</taxon>
        <taxon>Asteraceae</taxon>
        <taxon>Cichorioideae</taxon>
        <taxon>Cichorieae</taxon>
        <taxon>Lactucinae</taxon>
        <taxon>Lactuca</taxon>
    </lineage>
</organism>
<evidence type="ECO:0000313" key="2">
    <source>
        <dbReference type="EMBL" id="KAJ0210600.1"/>
    </source>
</evidence>
<evidence type="ECO:0000256" key="1">
    <source>
        <dbReference type="SAM" id="MobiDB-lite"/>
    </source>
</evidence>
<accession>A0A9R1VTJ8</accession>
<dbReference type="GO" id="GO:0003676">
    <property type="term" value="F:nucleic acid binding"/>
    <property type="evidence" value="ECO:0007669"/>
    <property type="project" value="InterPro"/>
</dbReference>
<reference evidence="2 3" key="1">
    <citation type="journal article" date="2017" name="Nat. Commun.">
        <title>Genome assembly with in vitro proximity ligation data and whole-genome triplication in lettuce.</title>
        <authorList>
            <person name="Reyes-Chin-Wo S."/>
            <person name="Wang Z."/>
            <person name="Yang X."/>
            <person name="Kozik A."/>
            <person name="Arikit S."/>
            <person name="Song C."/>
            <person name="Xia L."/>
            <person name="Froenicke L."/>
            <person name="Lavelle D.O."/>
            <person name="Truco M.J."/>
            <person name="Xia R."/>
            <person name="Zhu S."/>
            <person name="Xu C."/>
            <person name="Xu H."/>
            <person name="Xu X."/>
            <person name="Cox K."/>
            <person name="Korf I."/>
            <person name="Meyers B.C."/>
            <person name="Michelmore R.W."/>
        </authorList>
    </citation>
    <scope>NUCLEOTIDE SEQUENCE [LARGE SCALE GENOMIC DNA]</scope>
    <source>
        <strain evidence="3">cv. Salinas</strain>
        <tissue evidence="2">Seedlings</tissue>
    </source>
</reference>